<feature type="compositionally biased region" description="Pro residues" evidence="2">
    <location>
        <begin position="355"/>
        <end position="367"/>
    </location>
</feature>
<name>A0A974Y1K4_9GAMM</name>
<evidence type="ECO:0000256" key="2">
    <source>
        <dbReference type="SAM" id="MobiDB-lite"/>
    </source>
</evidence>
<gene>
    <name evidence="5" type="ORF">I8J32_007995</name>
</gene>
<dbReference type="AlphaFoldDB" id="A0A974Y1K4"/>
<dbReference type="InterPro" id="IPR001478">
    <property type="entry name" value="PDZ"/>
</dbReference>
<feature type="compositionally biased region" description="Low complexity" evidence="2">
    <location>
        <begin position="368"/>
        <end position="379"/>
    </location>
</feature>
<dbReference type="GO" id="GO:0004222">
    <property type="term" value="F:metalloendopeptidase activity"/>
    <property type="evidence" value="ECO:0007669"/>
    <property type="project" value="InterPro"/>
</dbReference>
<dbReference type="KEGG" id="lsf:I8J32_007995"/>
<keyword evidence="6" id="KW-1185">Reference proteome</keyword>
<feature type="domain" description="PDZ" evidence="4">
    <location>
        <begin position="63"/>
        <end position="121"/>
    </location>
</feature>
<feature type="chain" id="PRO_5037041517" evidence="3">
    <location>
        <begin position="26"/>
        <end position="408"/>
    </location>
</feature>
<feature type="region of interest" description="Disordered" evidence="2">
    <location>
        <begin position="316"/>
        <end position="408"/>
    </location>
</feature>
<dbReference type="SMART" id="SM00228">
    <property type="entry name" value="PDZ"/>
    <property type="match status" value="2"/>
</dbReference>
<dbReference type="EMBL" id="CP071518">
    <property type="protein sequence ID" value="QSX79761.1"/>
    <property type="molecule type" value="Genomic_DNA"/>
</dbReference>
<accession>A0A974Y1K4</accession>
<dbReference type="RefSeq" id="WP_200610452.1">
    <property type="nucleotide sequence ID" value="NZ_CP071518.1"/>
</dbReference>
<dbReference type="GO" id="GO:0016020">
    <property type="term" value="C:membrane"/>
    <property type="evidence" value="ECO:0007669"/>
    <property type="project" value="InterPro"/>
</dbReference>
<dbReference type="GO" id="GO:0006508">
    <property type="term" value="P:proteolysis"/>
    <property type="evidence" value="ECO:0007669"/>
    <property type="project" value="InterPro"/>
</dbReference>
<sequence length="408" mass="42741">MKRLPVIAPLALAIVLAVGGASVHAASTDAAQEAELEAARADLHRAAARVAELSKHVGQEPDMVIESQMMRGPVLGVILEPVEGEGVQIAAVTPDSAAHAAGLRADDRLTTINGKSLAGATGQARLADARARLRRIEAGKPVAIGYLRDGRAAKVNVTPRMGEHMLMVHDGEQMMSFHGEPQVSFSADGERMVSAKMVRVAPAGVAPDVHREIVRLDRGAPCRDEDCRMDLLEEAFRWNGLNLASVDPVLGRYFGTDRGVLVLSLPDSMGGLQPGDVVLKLDGKDVNTPREVMSAAHTHKPGSAVPVEYLRDRRRATTTMTMPERRMLRLPTPPTPPPAPPAPGAHAAPHALAAPPAPPTPPAPPAAPRAHATPRALVAPPSPPPAPAAPPAPPEPPAAPPPPSDTLL</sequence>
<evidence type="ECO:0000259" key="4">
    <source>
        <dbReference type="PROSITE" id="PS50106"/>
    </source>
</evidence>
<proteinExistence type="predicted"/>
<dbReference type="Pfam" id="PF13180">
    <property type="entry name" value="PDZ_2"/>
    <property type="match status" value="2"/>
</dbReference>
<evidence type="ECO:0000313" key="5">
    <source>
        <dbReference type="EMBL" id="QSX79761.1"/>
    </source>
</evidence>
<reference evidence="5 6" key="1">
    <citation type="submission" date="2021-03" db="EMBL/GenBank/DDBJ databases">
        <title>Lysobacter sp. nov. isolated from soil of gangwondo yeongwol, south Korea.</title>
        <authorList>
            <person name="Kim K.R."/>
            <person name="Kim K.H."/>
            <person name="Jeon C.O."/>
        </authorList>
    </citation>
    <scope>NUCLEOTIDE SEQUENCE [LARGE SCALE GENOMIC DNA]</scope>
    <source>
        <strain evidence="5 6">R19</strain>
    </source>
</reference>
<dbReference type="Gene3D" id="2.30.42.10">
    <property type="match status" value="2"/>
</dbReference>
<organism evidence="5 6">
    <name type="scientific">Agrilutibacter solisilvae</name>
    <dbReference type="NCBI Taxonomy" id="2763317"/>
    <lineage>
        <taxon>Bacteria</taxon>
        <taxon>Pseudomonadati</taxon>
        <taxon>Pseudomonadota</taxon>
        <taxon>Gammaproteobacteria</taxon>
        <taxon>Lysobacterales</taxon>
        <taxon>Lysobacteraceae</taxon>
        <taxon>Agrilutibacter</taxon>
    </lineage>
</organism>
<dbReference type="InterPro" id="IPR036034">
    <property type="entry name" value="PDZ_sf"/>
</dbReference>
<evidence type="ECO:0000313" key="6">
    <source>
        <dbReference type="Proteomes" id="UP000639274"/>
    </source>
</evidence>
<comment type="cofactor">
    <cofactor evidence="1">
        <name>Zn(2+)</name>
        <dbReference type="ChEBI" id="CHEBI:29105"/>
    </cofactor>
</comment>
<feature type="compositionally biased region" description="Low complexity" evidence="2">
    <location>
        <begin position="344"/>
        <end position="354"/>
    </location>
</feature>
<feature type="signal peptide" evidence="3">
    <location>
        <begin position="1"/>
        <end position="25"/>
    </location>
</feature>
<dbReference type="SUPFAM" id="SSF50156">
    <property type="entry name" value="PDZ domain-like"/>
    <property type="match status" value="2"/>
</dbReference>
<protein>
    <submittedName>
        <fullName evidence="5">PDZ domain-containing protein</fullName>
    </submittedName>
</protein>
<keyword evidence="3" id="KW-0732">Signal</keyword>
<dbReference type="PANTHER" id="PTHR42837:SF2">
    <property type="entry name" value="MEMBRANE METALLOPROTEASE ARASP2, CHLOROPLASTIC-RELATED"/>
    <property type="match status" value="1"/>
</dbReference>
<evidence type="ECO:0000256" key="1">
    <source>
        <dbReference type="ARBA" id="ARBA00001947"/>
    </source>
</evidence>
<dbReference type="PANTHER" id="PTHR42837">
    <property type="entry name" value="REGULATOR OF SIGMA-E PROTEASE RSEP"/>
    <property type="match status" value="1"/>
</dbReference>
<dbReference type="PROSITE" id="PS50106">
    <property type="entry name" value="PDZ"/>
    <property type="match status" value="1"/>
</dbReference>
<evidence type="ECO:0000256" key="3">
    <source>
        <dbReference type="SAM" id="SignalP"/>
    </source>
</evidence>
<feature type="compositionally biased region" description="Pro residues" evidence="2">
    <location>
        <begin position="380"/>
        <end position="408"/>
    </location>
</feature>
<dbReference type="Proteomes" id="UP000639274">
    <property type="component" value="Chromosome"/>
</dbReference>
<feature type="compositionally biased region" description="Pro residues" evidence="2">
    <location>
        <begin position="331"/>
        <end position="343"/>
    </location>
</feature>
<dbReference type="InterPro" id="IPR004387">
    <property type="entry name" value="Pept_M50_Zn"/>
</dbReference>